<dbReference type="PANTHER" id="PTHR43480">
    <property type="entry name" value="ACYL-[ACYL-CARRIER-PROTEIN]--UDP-N-ACETYLGLUCOSAMINE O-ACYLTRANSFERASE"/>
    <property type="match status" value="1"/>
</dbReference>
<dbReference type="Proteomes" id="UP000319865">
    <property type="component" value="Unassembled WGS sequence"/>
</dbReference>
<evidence type="ECO:0000313" key="7">
    <source>
        <dbReference type="EMBL" id="TQN41500.1"/>
    </source>
</evidence>
<evidence type="ECO:0000313" key="8">
    <source>
        <dbReference type="Proteomes" id="UP000319865"/>
    </source>
</evidence>
<evidence type="ECO:0000259" key="6">
    <source>
        <dbReference type="Pfam" id="PF13720"/>
    </source>
</evidence>
<evidence type="ECO:0000256" key="3">
    <source>
        <dbReference type="ARBA" id="ARBA00022679"/>
    </source>
</evidence>
<dbReference type="GO" id="GO:0008780">
    <property type="term" value="F:acyl-[acyl-carrier-protein]-UDP-N-acetylglucosamine O-acyltransferase activity"/>
    <property type="evidence" value="ECO:0007669"/>
    <property type="project" value="InterPro"/>
</dbReference>
<dbReference type="InterPro" id="IPR010137">
    <property type="entry name" value="Lipid_A_LpxA"/>
</dbReference>
<dbReference type="PANTHER" id="PTHR43480:SF1">
    <property type="entry name" value="ACYL-[ACYL-CARRIER-PROTEIN]--UDP-N-ACETYLGLUCOSAMINE O-ACYLTRANSFERASE, MITOCHONDRIAL-RELATED"/>
    <property type="match status" value="1"/>
</dbReference>
<dbReference type="SUPFAM" id="SSF51161">
    <property type="entry name" value="Trimeric LpxA-like enzymes"/>
    <property type="match status" value="1"/>
</dbReference>
<evidence type="ECO:0000256" key="5">
    <source>
        <dbReference type="ARBA" id="ARBA00023315"/>
    </source>
</evidence>
<dbReference type="Pfam" id="PF13720">
    <property type="entry name" value="Acetyltransf_11"/>
    <property type="match status" value="1"/>
</dbReference>
<keyword evidence="1" id="KW-0444">Lipid biosynthesis</keyword>
<dbReference type="AlphaFoldDB" id="A0A543PBV8"/>
<reference evidence="7 8" key="1">
    <citation type="submission" date="2019-06" db="EMBL/GenBank/DDBJ databases">
        <title>Sequencing the genomes of 1000 actinobacteria strains.</title>
        <authorList>
            <person name="Klenk H.-P."/>
        </authorList>
    </citation>
    <scope>NUCLEOTIDE SEQUENCE [LARGE SCALE GENOMIC DNA]</scope>
    <source>
        <strain evidence="7 8">DSM 46837</strain>
    </source>
</reference>
<dbReference type="GO" id="GO:0016020">
    <property type="term" value="C:membrane"/>
    <property type="evidence" value="ECO:0007669"/>
    <property type="project" value="GOC"/>
</dbReference>
<accession>A0A543PBV8</accession>
<dbReference type="OrthoDB" id="2643438at2"/>
<organism evidence="7 8">
    <name type="scientific">Blastococcus colisei</name>
    <dbReference type="NCBI Taxonomy" id="1564162"/>
    <lineage>
        <taxon>Bacteria</taxon>
        <taxon>Bacillati</taxon>
        <taxon>Actinomycetota</taxon>
        <taxon>Actinomycetes</taxon>
        <taxon>Geodermatophilales</taxon>
        <taxon>Geodermatophilaceae</taxon>
        <taxon>Blastococcus</taxon>
    </lineage>
</organism>
<evidence type="ECO:0000256" key="2">
    <source>
        <dbReference type="ARBA" id="ARBA00022556"/>
    </source>
</evidence>
<keyword evidence="4" id="KW-0443">Lipid metabolism</keyword>
<dbReference type="RefSeq" id="WP_142024241.1">
    <property type="nucleotide sequence ID" value="NZ_VFQE01000001.1"/>
</dbReference>
<gene>
    <name evidence="7" type="ORF">FHU33_0868</name>
</gene>
<keyword evidence="3 7" id="KW-0808">Transferase</keyword>
<name>A0A543PBV8_9ACTN</name>
<dbReference type="Gene3D" id="2.160.10.10">
    <property type="entry name" value="Hexapeptide repeat proteins"/>
    <property type="match status" value="1"/>
</dbReference>
<dbReference type="EMBL" id="VFQE01000001">
    <property type="protein sequence ID" value="TQN41500.1"/>
    <property type="molecule type" value="Genomic_DNA"/>
</dbReference>
<feature type="domain" description="UDP N-acetylglucosamine O-acyltransferase C-terminal" evidence="6">
    <location>
        <begin position="164"/>
        <end position="203"/>
    </location>
</feature>
<comment type="caution">
    <text evidence="7">The sequence shown here is derived from an EMBL/GenBank/DDBJ whole genome shotgun (WGS) entry which is preliminary data.</text>
</comment>
<keyword evidence="5 7" id="KW-0012">Acyltransferase</keyword>
<protein>
    <submittedName>
        <fullName evidence="7">UDP-N-acetylglucosamine acyltransferase</fullName>
    </submittedName>
</protein>
<dbReference type="InterPro" id="IPR011004">
    <property type="entry name" value="Trimer_LpxA-like_sf"/>
</dbReference>
<sequence length="233" mass="24258">MTNRIHPTAVVGPGVDLGTGNVIGPYAVLLGPCRIGDDNWIGAHVVLGAPPEIRGFDHGAAWDGDLVGAGVSVGDRTTLREYTTVHSGSAHPTRIGSDCFVMNKVYVGHDGSVGDGVTMASNVTMGGHVTVGERANLGLGAIVHQRRVIGPGVMLGMGTVVTHDVPPFAKAFGNPVRVQGVNAVGMSRQGLPDDDAAQLAALYADGGRLPDDWSGTESLQPALSWWRTRARVR</sequence>
<dbReference type="GO" id="GO:0009245">
    <property type="term" value="P:lipid A biosynthetic process"/>
    <property type="evidence" value="ECO:0007669"/>
    <property type="project" value="UniProtKB-KW"/>
</dbReference>
<evidence type="ECO:0000256" key="4">
    <source>
        <dbReference type="ARBA" id="ARBA00023098"/>
    </source>
</evidence>
<keyword evidence="8" id="KW-1185">Reference proteome</keyword>
<evidence type="ECO:0000256" key="1">
    <source>
        <dbReference type="ARBA" id="ARBA00022516"/>
    </source>
</evidence>
<proteinExistence type="predicted"/>
<dbReference type="InterPro" id="IPR029098">
    <property type="entry name" value="Acetyltransf_C"/>
</dbReference>
<keyword evidence="2" id="KW-0441">Lipid A biosynthesis</keyword>